<evidence type="ECO:0000313" key="2">
    <source>
        <dbReference type="EMBL" id="MXU86685.1"/>
    </source>
</evidence>
<reference evidence="2" key="1">
    <citation type="submission" date="2019-12" db="EMBL/GenBank/DDBJ databases">
        <title>An insight into the sialome of adult female Ixodes ricinus ticks feeding for 6 days.</title>
        <authorList>
            <person name="Perner J."/>
            <person name="Ribeiro J.M.C."/>
        </authorList>
    </citation>
    <scope>NUCLEOTIDE SEQUENCE</scope>
    <source>
        <strain evidence="2">Semi-engorged</strain>
        <tissue evidence="2">Salivary glands</tissue>
    </source>
</reference>
<name>A0A6B0UD97_IXORI</name>
<organism evidence="2">
    <name type="scientific">Ixodes ricinus</name>
    <name type="common">Common tick</name>
    <name type="synonym">Acarus ricinus</name>
    <dbReference type="NCBI Taxonomy" id="34613"/>
    <lineage>
        <taxon>Eukaryota</taxon>
        <taxon>Metazoa</taxon>
        <taxon>Ecdysozoa</taxon>
        <taxon>Arthropoda</taxon>
        <taxon>Chelicerata</taxon>
        <taxon>Arachnida</taxon>
        <taxon>Acari</taxon>
        <taxon>Parasitiformes</taxon>
        <taxon>Ixodida</taxon>
        <taxon>Ixodoidea</taxon>
        <taxon>Ixodidae</taxon>
        <taxon>Ixodinae</taxon>
        <taxon>Ixodes</taxon>
    </lineage>
</organism>
<dbReference type="EMBL" id="GIFC01004602">
    <property type="protein sequence ID" value="MXU86685.1"/>
    <property type="molecule type" value="Transcribed_RNA"/>
</dbReference>
<evidence type="ECO:0000256" key="1">
    <source>
        <dbReference type="SAM" id="SignalP"/>
    </source>
</evidence>
<dbReference type="AlphaFoldDB" id="A0A6B0UD97"/>
<feature type="chain" id="PRO_5025604734" evidence="1">
    <location>
        <begin position="26"/>
        <end position="92"/>
    </location>
</feature>
<proteinExistence type="predicted"/>
<accession>A0A6B0UD97</accession>
<keyword evidence="1" id="KW-0732">Signal</keyword>
<sequence>MSWRKRCTKGSCLWSSCISSSLVWATPSDFCGSSRYSKAGTTKATLSVLEMDLVERRKCLWKSGDGWKSASARKRCSQLVWRIARLRSALMG</sequence>
<protein>
    <submittedName>
        <fullName evidence="2">Putative secreted protein</fullName>
    </submittedName>
</protein>
<feature type="signal peptide" evidence="1">
    <location>
        <begin position="1"/>
        <end position="25"/>
    </location>
</feature>